<reference evidence="1" key="1">
    <citation type="submission" date="2014-09" db="EMBL/GenBank/DDBJ databases">
        <authorList>
            <person name="Magalhaes I.L.F."/>
            <person name="Oliveira U."/>
            <person name="Santos F.R."/>
            <person name="Vidigal T.H.D.A."/>
            <person name="Brescovit A.D."/>
            <person name="Santos A.J."/>
        </authorList>
    </citation>
    <scope>NUCLEOTIDE SEQUENCE</scope>
    <source>
        <tissue evidence="1">Shoot tissue taken approximately 20 cm above the soil surface</tissue>
    </source>
</reference>
<organism evidence="1">
    <name type="scientific">Arundo donax</name>
    <name type="common">Giant reed</name>
    <name type="synonym">Donax arundinaceus</name>
    <dbReference type="NCBI Taxonomy" id="35708"/>
    <lineage>
        <taxon>Eukaryota</taxon>
        <taxon>Viridiplantae</taxon>
        <taxon>Streptophyta</taxon>
        <taxon>Embryophyta</taxon>
        <taxon>Tracheophyta</taxon>
        <taxon>Spermatophyta</taxon>
        <taxon>Magnoliopsida</taxon>
        <taxon>Liliopsida</taxon>
        <taxon>Poales</taxon>
        <taxon>Poaceae</taxon>
        <taxon>PACMAD clade</taxon>
        <taxon>Arundinoideae</taxon>
        <taxon>Arundineae</taxon>
        <taxon>Arundo</taxon>
    </lineage>
</organism>
<name>A0A0A9EE88_ARUDO</name>
<dbReference type="AlphaFoldDB" id="A0A0A9EE88"/>
<protein>
    <submittedName>
        <fullName evidence="1">Uncharacterized protein</fullName>
    </submittedName>
</protein>
<proteinExistence type="predicted"/>
<sequence length="63" mass="7258">MRISLRLDFFDFIPFLCIHMYQSIIHRNQLLSSIGVPIDFLVDKIFCIPAINNISSTSKADDL</sequence>
<reference evidence="1" key="2">
    <citation type="journal article" date="2015" name="Data Brief">
        <title>Shoot transcriptome of the giant reed, Arundo donax.</title>
        <authorList>
            <person name="Barrero R.A."/>
            <person name="Guerrero F.D."/>
            <person name="Moolhuijzen P."/>
            <person name="Goolsby J.A."/>
            <person name="Tidwell J."/>
            <person name="Bellgard S.E."/>
            <person name="Bellgard M.I."/>
        </authorList>
    </citation>
    <scope>NUCLEOTIDE SEQUENCE</scope>
    <source>
        <tissue evidence="1">Shoot tissue taken approximately 20 cm above the soil surface</tissue>
    </source>
</reference>
<dbReference type="EMBL" id="GBRH01199509">
    <property type="protein sequence ID" value="JAD98386.1"/>
    <property type="molecule type" value="Transcribed_RNA"/>
</dbReference>
<accession>A0A0A9EE88</accession>
<evidence type="ECO:0000313" key="1">
    <source>
        <dbReference type="EMBL" id="JAD98386.1"/>
    </source>
</evidence>